<reference evidence="1" key="1">
    <citation type="journal article" date="2015" name="Nature">
        <title>Complex archaea that bridge the gap between prokaryotes and eukaryotes.</title>
        <authorList>
            <person name="Spang A."/>
            <person name="Saw J.H."/>
            <person name="Jorgensen S.L."/>
            <person name="Zaremba-Niedzwiedzka K."/>
            <person name="Martijn J."/>
            <person name="Lind A.E."/>
            <person name="van Eijk R."/>
            <person name="Schleper C."/>
            <person name="Guy L."/>
            <person name="Ettema T.J."/>
        </authorList>
    </citation>
    <scope>NUCLEOTIDE SEQUENCE</scope>
</reference>
<sequence length="124" mass="13803">MEINKTGIGVSAAVALAMVAIVMNSGLIGEDDVYACLDNEMAMKCDKLSAVNAEGIQTRCYYDSPELNRTTYKVCKTGWVEFTKTEYSNILTEEGKLCKVYKENKLIKECKTEDNQTYLYIVGG</sequence>
<proteinExistence type="predicted"/>
<protein>
    <submittedName>
        <fullName evidence="1">Uncharacterized protein</fullName>
    </submittedName>
</protein>
<comment type="caution">
    <text evidence="1">The sequence shown here is derived from an EMBL/GenBank/DDBJ whole genome shotgun (WGS) entry which is preliminary data.</text>
</comment>
<evidence type="ECO:0000313" key="1">
    <source>
        <dbReference type="EMBL" id="KKL10365.1"/>
    </source>
</evidence>
<gene>
    <name evidence="1" type="ORF">LCGC14_2556570</name>
</gene>
<dbReference type="AlphaFoldDB" id="A0A0F9ALV6"/>
<name>A0A0F9ALV6_9ZZZZ</name>
<dbReference type="EMBL" id="LAZR01042091">
    <property type="protein sequence ID" value="KKL10365.1"/>
    <property type="molecule type" value="Genomic_DNA"/>
</dbReference>
<organism evidence="1">
    <name type="scientific">marine sediment metagenome</name>
    <dbReference type="NCBI Taxonomy" id="412755"/>
    <lineage>
        <taxon>unclassified sequences</taxon>
        <taxon>metagenomes</taxon>
        <taxon>ecological metagenomes</taxon>
    </lineage>
</organism>
<accession>A0A0F9ALV6</accession>